<reference evidence="10" key="1">
    <citation type="submission" date="2019-08" db="EMBL/GenBank/DDBJ databases">
        <title>Limnoglobus roseus gen. nov., sp. nov., a novel freshwater planctomycete with a giant genome from the family Gemmataceae.</title>
        <authorList>
            <person name="Kulichevskaya I.S."/>
            <person name="Naumoff D.G."/>
            <person name="Miroshnikov K."/>
            <person name="Ivanova A."/>
            <person name="Philippov D.A."/>
            <person name="Hakobyan A."/>
            <person name="Rijpstra I.C."/>
            <person name="Sinninghe Damste J.S."/>
            <person name="Liesack W."/>
            <person name="Dedysh S.N."/>
        </authorList>
    </citation>
    <scope>NUCLEOTIDE SEQUENCE [LARGE SCALE GENOMIC DNA]</scope>
    <source>
        <strain evidence="10">PX52</strain>
    </source>
</reference>
<feature type="compositionally biased region" description="Pro residues" evidence="6">
    <location>
        <begin position="357"/>
        <end position="366"/>
    </location>
</feature>
<dbReference type="InterPro" id="IPR050090">
    <property type="entry name" value="Tyrosine_recombinase_XerCD"/>
</dbReference>
<name>A0A5C1A585_9BACT</name>
<organism evidence="9 10">
    <name type="scientific">Limnoglobus roseus</name>
    <dbReference type="NCBI Taxonomy" id="2598579"/>
    <lineage>
        <taxon>Bacteria</taxon>
        <taxon>Pseudomonadati</taxon>
        <taxon>Planctomycetota</taxon>
        <taxon>Planctomycetia</taxon>
        <taxon>Gemmatales</taxon>
        <taxon>Gemmataceae</taxon>
        <taxon>Limnoglobus</taxon>
    </lineage>
</organism>
<dbReference type="OrthoDB" id="279197at2"/>
<dbReference type="Gene3D" id="1.10.443.10">
    <property type="entry name" value="Intergrase catalytic core"/>
    <property type="match status" value="1"/>
</dbReference>
<accession>A0A5C1A585</accession>
<gene>
    <name evidence="9" type="ORF">PX52LOC_01152</name>
</gene>
<comment type="similarity">
    <text evidence="1">Belongs to the 'phage' integrase family.</text>
</comment>
<evidence type="ECO:0000256" key="5">
    <source>
        <dbReference type="PROSITE-ProRule" id="PRU01248"/>
    </source>
</evidence>
<feature type="domain" description="Tyr recombinase" evidence="7">
    <location>
        <begin position="176"/>
        <end position="349"/>
    </location>
</feature>
<dbReference type="InterPro" id="IPR044068">
    <property type="entry name" value="CB"/>
</dbReference>
<dbReference type="GO" id="GO:0006310">
    <property type="term" value="P:DNA recombination"/>
    <property type="evidence" value="ECO:0007669"/>
    <property type="project" value="UniProtKB-KW"/>
</dbReference>
<dbReference type="InterPro" id="IPR013762">
    <property type="entry name" value="Integrase-like_cat_sf"/>
</dbReference>
<dbReference type="InterPro" id="IPR010998">
    <property type="entry name" value="Integrase_recombinase_N"/>
</dbReference>
<dbReference type="Gene3D" id="1.10.150.130">
    <property type="match status" value="1"/>
</dbReference>
<sequence length="366" mass="39135">MARTTDGPWFRESKDTWYVTVDGKSVSLRVRGEKNRPEAVRAWHRLLATSGPPRPASAPPGPSPTHSPSPPVMPSLPLAEVVADFLADARGRLKPSTVALYAADLDILSATAGTQPLDAISPALLTKWLAGMRRCGPTTKGMRLRSASAFFGWAVRMGYCPDNPAKKVDRPKERSRGAEAVISDADREKLLAKASTALTRVLIVLHGTGCRPGEAAKMTAADVRDGIVVLSDHKSDGTGRPRLIVPSKEVVALLRDLAAVTPTGPLLRTERGNPWTGRSITKAVVRLRGLAGVSATAYGFRHTFATDALARGIPDATVAALLGHSSTAMLHKHYSHLTSRPDVLKQAVDQVRKEEPPPPPPPEEVG</sequence>
<evidence type="ECO:0000256" key="4">
    <source>
        <dbReference type="ARBA" id="ARBA00023172"/>
    </source>
</evidence>
<proteinExistence type="inferred from homology"/>
<feature type="region of interest" description="Disordered" evidence="6">
    <location>
        <begin position="345"/>
        <end position="366"/>
    </location>
</feature>
<evidence type="ECO:0000256" key="6">
    <source>
        <dbReference type="SAM" id="MobiDB-lite"/>
    </source>
</evidence>
<dbReference type="SUPFAM" id="SSF56349">
    <property type="entry name" value="DNA breaking-rejoining enzymes"/>
    <property type="match status" value="1"/>
</dbReference>
<keyword evidence="10" id="KW-1185">Reference proteome</keyword>
<dbReference type="PROSITE" id="PS51900">
    <property type="entry name" value="CB"/>
    <property type="match status" value="1"/>
</dbReference>
<evidence type="ECO:0000256" key="3">
    <source>
        <dbReference type="ARBA" id="ARBA00023125"/>
    </source>
</evidence>
<evidence type="ECO:0000313" key="10">
    <source>
        <dbReference type="Proteomes" id="UP000324974"/>
    </source>
</evidence>
<dbReference type="Pfam" id="PF00589">
    <property type="entry name" value="Phage_integrase"/>
    <property type="match status" value="1"/>
</dbReference>
<evidence type="ECO:0000259" key="8">
    <source>
        <dbReference type="PROSITE" id="PS51900"/>
    </source>
</evidence>
<keyword evidence="4" id="KW-0233">DNA recombination</keyword>
<dbReference type="InterPro" id="IPR002104">
    <property type="entry name" value="Integrase_catalytic"/>
</dbReference>
<dbReference type="KEGG" id="lrs:PX52LOC_01152"/>
<evidence type="ECO:0000313" key="9">
    <source>
        <dbReference type="EMBL" id="QEL14281.1"/>
    </source>
</evidence>
<dbReference type="InterPro" id="IPR011010">
    <property type="entry name" value="DNA_brk_join_enz"/>
</dbReference>
<evidence type="ECO:0000256" key="2">
    <source>
        <dbReference type="ARBA" id="ARBA00022908"/>
    </source>
</evidence>
<dbReference type="PROSITE" id="PS51898">
    <property type="entry name" value="TYR_RECOMBINASE"/>
    <property type="match status" value="1"/>
</dbReference>
<keyword evidence="2" id="KW-0229">DNA integration</keyword>
<evidence type="ECO:0000256" key="1">
    <source>
        <dbReference type="ARBA" id="ARBA00008857"/>
    </source>
</evidence>
<dbReference type="PANTHER" id="PTHR30349:SF41">
    <property type="entry name" value="INTEGRASE_RECOMBINASE PROTEIN MJ0367-RELATED"/>
    <property type="match status" value="1"/>
</dbReference>
<protein>
    <submittedName>
        <fullName evidence="9">Site-specific integrase</fullName>
    </submittedName>
</protein>
<feature type="domain" description="Core-binding (CB)" evidence="8">
    <location>
        <begin position="76"/>
        <end position="155"/>
    </location>
</feature>
<dbReference type="Proteomes" id="UP000324974">
    <property type="component" value="Chromosome"/>
</dbReference>
<dbReference type="GO" id="GO:0015074">
    <property type="term" value="P:DNA integration"/>
    <property type="evidence" value="ECO:0007669"/>
    <property type="project" value="UniProtKB-KW"/>
</dbReference>
<evidence type="ECO:0000259" key="7">
    <source>
        <dbReference type="PROSITE" id="PS51898"/>
    </source>
</evidence>
<dbReference type="EMBL" id="CP042425">
    <property type="protein sequence ID" value="QEL14281.1"/>
    <property type="molecule type" value="Genomic_DNA"/>
</dbReference>
<feature type="compositionally biased region" description="Pro residues" evidence="6">
    <location>
        <begin position="52"/>
        <end position="73"/>
    </location>
</feature>
<dbReference type="GO" id="GO:0003677">
    <property type="term" value="F:DNA binding"/>
    <property type="evidence" value="ECO:0007669"/>
    <property type="project" value="UniProtKB-UniRule"/>
</dbReference>
<dbReference type="AlphaFoldDB" id="A0A5C1A585"/>
<feature type="region of interest" description="Disordered" evidence="6">
    <location>
        <begin position="48"/>
        <end position="73"/>
    </location>
</feature>
<keyword evidence="3 5" id="KW-0238">DNA-binding</keyword>
<dbReference type="PANTHER" id="PTHR30349">
    <property type="entry name" value="PHAGE INTEGRASE-RELATED"/>
    <property type="match status" value="1"/>
</dbReference>